<sequence>MFRYFDPKEIIRTYYLEEVVNLNNSSALNVGLFRDRIDNLRALVKKHFSWEGDISFLPSFYHIRQVLLANGRELFLTSLYDPNTSGVEAFACTLHELGIHGLVILGYKEPLTPLFLGSNSISYKGRKEISLNTTPEALECGTQNYPQLFLAERYFHYLVNNWGEVKALVENKGPINFNNLKFNTHG</sequence>
<dbReference type="AlphaFoldDB" id="F6FFY6"/>
<gene>
    <name evidence="1" type="ordered locus">MHF_0151</name>
</gene>
<accession>F6FFY6</accession>
<reference evidence="1 2" key="1">
    <citation type="journal article" date="2011" name="J. Bacteriol.">
        <title>Complete genome sequences of two hemotropic Mycoplasmas, Mycoplasma haemofelis strain Ohio2 and Mycoplasma suis strain Illinois.</title>
        <authorList>
            <person name="Messick J.B."/>
            <person name="Santos A.P."/>
            <person name="Guimaraes A.M."/>
        </authorList>
    </citation>
    <scope>NUCLEOTIDE SEQUENCE [LARGE SCALE GENOMIC DNA]</scope>
    <source>
        <strain evidence="1 2">Ohio2</strain>
    </source>
</reference>
<evidence type="ECO:0000313" key="1">
    <source>
        <dbReference type="EMBL" id="AEG72452.1"/>
    </source>
</evidence>
<reference key="2">
    <citation type="submission" date="2011-05" db="EMBL/GenBank/DDBJ databases">
        <title>The Genome of Mycoplasma haemofelis Strain Ohio2, a pathogenic hemoplasma of the cat.</title>
        <authorList>
            <person name="Santos A.P."/>
            <person name="Guimaraes A.M.S."/>
            <person name="SanMiguel P.J."/>
            <person name="Martin S.W."/>
            <person name="Messick J.B."/>
        </authorList>
    </citation>
    <scope>NUCLEOTIDE SEQUENCE</scope>
    <source>
        <strain>Ohio2</strain>
    </source>
</reference>
<dbReference type="STRING" id="859194.MHF_0151"/>
<name>F6FFY6_MYCHI</name>
<dbReference type="BioCyc" id="MHAE859194:G1GR7-151-MONOMER"/>
<dbReference type="Proteomes" id="UP000007952">
    <property type="component" value="Chromosome"/>
</dbReference>
<dbReference type="HOGENOM" id="CLU_1452949_0_0_14"/>
<protein>
    <submittedName>
        <fullName evidence="1">Uncharacterized protein</fullName>
    </submittedName>
</protein>
<dbReference type="KEGG" id="mhf:MHF_0151"/>
<organism evidence="1 2">
    <name type="scientific">Mycoplasma haemofelis (strain Ohio2)</name>
    <dbReference type="NCBI Taxonomy" id="859194"/>
    <lineage>
        <taxon>Bacteria</taxon>
        <taxon>Bacillati</taxon>
        <taxon>Mycoplasmatota</taxon>
        <taxon>Mollicutes</taxon>
        <taxon>Mycoplasmataceae</taxon>
        <taxon>Mycoplasma</taxon>
    </lineage>
</organism>
<evidence type="ECO:0000313" key="2">
    <source>
        <dbReference type="Proteomes" id="UP000007952"/>
    </source>
</evidence>
<proteinExistence type="predicted"/>
<dbReference type="EMBL" id="CP002808">
    <property type="protein sequence ID" value="AEG72452.1"/>
    <property type="molecule type" value="Genomic_DNA"/>
</dbReference>